<accession>A0ACB9Q9W7</accession>
<sequence>MIINQILGFIFDWANLKSTGVAWPITLPNRPSPSRPISLPSPLSSHSFLSFSSPTFSLLSLFLRILYNFLQIVFHNSRTIESQRSVNLSFFEGSHDINSEMFCFLHLYVFQVDWGFVA</sequence>
<gene>
    <name evidence="1" type="ORF">L6164_000824</name>
</gene>
<reference evidence="1 2" key="1">
    <citation type="journal article" date="2022" name="DNA Res.">
        <title>Chromosomal-level genome assembly of the orchid tree Bauhinia variegata (Leguminosae; Cercidoideae) supports the allotetraploid origin hypothesis of Bauhinia.</title>
        <authorList>
            <person name="Zhong Y."/>
            <person name="Chen Y."/>
            <person name="Zheng D."/>
            <person name="Pang J."/>
            <person name="Liu Y."/>
            <person name="Luo S."/>
            <person name="Meng S."/>
            <person name="Qian L."/>
            <person name="Wei D."/>
            <person name="Dai S."/>
            <person name="Zhou R."/>
        </authorList>
    </citation>
    <scope>NUCLEOTIDE SEQUENCE [LARGE SCALE GENOMIC DNA]</scope>
    <source>
        <strain evidence="1">BV-YZ2020</strain>
    </source>
</reference>
<protein>
    <submittedName>
        <fullName evidence="1">Uncharacterized protein</fullName>
    </submittedName>
</protein>
<evidence type="ECO:0000313" key="2">
    <source>
        <dbReference type="Proteomes" id="UP000828941"/>
    </source>
</evidence>
<dbReference type="EMBL" id="CM039426">
    <property type="protein sequence ID" value="KAI4356837.1"/>
    <property type="molecule type" value="Genomic_DNA"/>
</dbReference>
<keyword evidence="2" id="KW-1185">Reference proteome</keyword>
<proteinExistence type="predicted"/>
<organism evidence="1 2">
    <name type="scientific">Bauhinia variegata</name>
    <name type="common">Purple orchid tree</name>
    <name type="synonym">Phanera variegata</name>
    <dbReference type="NCBI Taxonomy" id="167791"/>
    <lineage>
        <taxon>Eukaryota</taxon>
        <taxon>Viridiplantae</taxon>
        <taxon>Streptophyta</taxon>
        <taxon>Embryophyta</taxon>
        <taxon>Tracheophyta</taxon>
        <taxon>Spermatophyta</taxon>
        <taxon>Magnoliopsida</taxon>
        <taxon>eudicotyledons</taxon>
        <taxon>Gunneridae</taxon>
        <taxon>Pentapetalae</taxon>
        <taxon>rosids</taxon>
        <taxon>fabids</taxon>
        <taxon>Fabales</taxon>
        <taxon>Fabaceae</taxon>
        <taxon>Cercidoideae</taxon>
        <taxon>Cercideae</taxon>
        <taxon>Bauhiniinae</taxon>
        <taxon>Bauhinia</taxon>
    </lineage>
</organism>
<name>A0ACB9Q9W7_BAUVA</name>
<dbReference type="Proteomes" id="UP000828941">
    <property type="component" value="Chromosome 1"/>
</dbReference>
<evidence type="ECO:0000313" key="1">
    <source>
        <dbReference type="EMBL" id="KAI4356837.1"/>
    </source>
</evidence>
<comment type="caution">
    <text evidence="1">The sequence shown here is derived from an EMBL/GenBank/DDBJ whole genome shotgun (WGS) entry which is preliminary data.</text>
</comment>